<name>A0ABY7Y460_9GAMM</name>
<dbReference type="Gene3D" id="3.40.50.1820">
    <property type="entry name" value="alpha/beta hydrolase"/>
    <property type="match status" value="1"/>
</dbReference>
<evidence type="ECO:0000313" key="2">
    <source>
        <dbReference type="EMBL" id="WDM64754.1"/>
    </source>
</evidence>
<dbReference type="PANTHER" id="PTHR47751:SF1">
    <property type="entry name" value="SUPERFAMILY HYDROLASE, PUTATIVE (AFU_ORTHOLOGUE AFUA_2G16580)-RELATED"/>
    <property type="match status" value="1"/>
</dbReference>
<dbReference type="Gene3D" id="1.10.10.800">
    <property type="match status" value="1"/>
</dbReference>
<sequence length="307" mass="33277">METVKIQNPDMAWHIAADLHFPPDFDRNRAYPTIISMHPIGSCKEQTSGNVYGEALAREGYVVIAYDASFQGASGGEPRRIEDPTQRVEDVRRVVDYLVTLPYVDAARIGVLGICGGGGYAINATMTERRIKAVTSITGVNFGRLSREGFGGFDPIGSLEAIAAQRTAEMRGGEARVDLFLPPSVEQGRAAGITDIDVLEATDYYRTRGPQPNGVVSALFSHRGAAVGWDAFHLAEVLLTQPLLVVIGDKPGAFGAYRDGLEIHGRAASKHKQLKVVEGGSHYDLYDQPEPVRQALAAVIPFFSQHL</sequence>
<dbReference type="RefSeq" id="WP_164085654.1">
    <property type="nucleotide sequence ID" value="NZ_CP082270.1"/>
</dbReference>
<evidence type="ECO:0000313" key="3">
    <source>
        <dbReference type="Proteomes" id="UP001216828"/>
    </source>
</evidence>
<accession>A0ABY7Y460</accession>
<keyword evidence="3" id="KW-1185">Reference proteome</keyword>
<protein>
    <submittedName>
        <fullName evidence="2">Alpha/beta hydrolase</fullName>
    </submittedName>
</protein>
<dbReference type="InterPro" id="IPR029058">
    <property type="entry name" value="AB_hydrolase_fold"/>
</dbReference>
<organism evidence="2 3">
    <name type="scientific">Stenotrophomonas forensis</name>
    <dbReference type="NCBI Taxonomy" id="2871169"/>
    <lineage>
        <taxon>Bacteria</taxon>
        <taxon>Pseudomonadati</taxon>
        <taxon>Pseudomonadota</taxon>
        <taxon>Gammaproteobacteria</taxon>
        <taxon>Lysobacterales</taxon>
        <taxon>Lysobacteraceae</taxon>
        <taxon>Stenotrophomonas</taxon>
        <taxon>Stenotrophomonas maltophilia group</taxon>
    </lineage>
</organism>
<dbReference type="InterPro" id="IPR000383">
    <property type="entry name" value="Xaa-Pro-like_dom"/>
</dbReference>
<reference evidence="2 3" key="1">
    <citation type="submission" date="2021-08" db="EMBL/GenBank/DDBJ databases">
        <title>Stenotrophomonas forensis sp. nov., isolated from contaminated viral transport media.</title>
        <authorList>
            <person name="Nguyen S.V."/>
            <person name="Edwards D."/>
            <person name="Scott S."/>
            <person name="Doss J."/>
            <person name="Merid S."/>
            <person name="Zelaya E."/>
            <person name="Maza C."/>
            <person name="Mann M."/>
            <person name="Hamilton B."/>
            <person name="Blackwell R."/>
            <person name="Tran A."/>
            <person name="Hauser J."/>
        </authorList>
    </citation>
    <scope>NUCLEOTIDE SEQUENCE [LARGE SCALE GENOMIC DNA]</scope>
    <source>
        <strain evidence="2 3">DFS-20110405</strain>
    </source>
</reference>
<proteinExistence type="predicted"/>
<evidence type="ECO:0000259" key="1">
    <source>
        <dbReference type="Pfam" id="PF02129"/>
    </source>
</evidence>
<dbReference type="InterPro" id="IPR051411">
    <property type="entry name" value="Polyketide_trans_af380"/>
</dbReference>
<dbReference type="Pfam" id="PF02129">
    <property type="entry name" value="Peptidase_S15"/>
    <property type="match status" value="1"/>
</dbReference>
<dbReference type="PANTHER" id="PTHR47751">
    <property type="entry name" value="SUPERFAMILY HYDROLASE, PUTATIVE (AFU_ORTHOLOGUE AFUA_2G16580)-RELATED"/>
    <property type="match status" value="1"/>
</dbReference>
<gene>
    <name evidence="2" type="ORF">K5L94_05530</name>
</gene>
<dbReference type="GO" id="GO:0016787">
    <property type="term" value="F:hydrolase activity"/>
    <property type="evidence" value="ECO:0007669"/>
    <property type="project" value="UniProtKB-KW"/>
</dbReference>
<dbReference type="EMBL" id="CP082270">
    <property type="protein sequence ID" value="WDM64754.1"/>
    <property type="molecule type" value="Genomic_DNA"/>
</dbReference>
<feature type="domain" description="Xaa-Pro dipeptidyl-peptidase-like" evidence="1">
    <location>
        <begin position="15"/>
        <end position="139"/>
    </location>
</feature>
<dbReference type="Proteomes" id="UP001216828">
    <property type="component" value="Chromosome"/>
</dbReference>
<keyword evidence="2" id="KW-0378">Hydrolase</keyword>
<dbReference type="SUPFAM" id="SSF53474">
    <property type="entry name" value="alpha/beta-Hydrolases"/>
    <property type="match status" value="1"/>
</dbReference>